<accession>A0A3L6G0G0</accession>
<sequence>LPPSLHHAPPDLRLPTPRAACRTTGPIARAPPPSPLQIWRRRTAPHRLADRLLALVASRARPHSHCHDFLPASAAAERAASELRPS</sequence>
<comment type="caution">
    <text evidence="2">The sequence shown here is derived from an EMBL/GenBank/DDBJ whole genome shotgun (WGS) entry which is preliminary data.</text>
</comment>
<dbReference type="Proteomes" id="UP000251960">
    <property type="component" value="Chromosome 2"/>
</dbReference>
<name>A0A3L6G0G0_MAIZE</name>
<dbReference type="AlphaFoldDB" id="A0A3L6G0G0"/>
<protein>
    <submittedName>
        <fullName evidence="2">Uncharacterized protein</fullName>
    </submittedName>
</protein>
<evidence type="ECO:0000256" key="1">
    <source>
        <dbReference type="SAM" id="MobiDB-lite"/>
    </source>
</evidence>
<feature type="region of interest" description="Disordered" evidence="1">
    <location>
        <begin position="1"/>
        <end position="37"/>
    </location>
</feature>
<evidence type="ECO:0000313" key="2">
    <source>
        <dbReference type="EMBL" id="PWZ40598.1"/>
    </source>
</evidence>
<reference evidence="2" key="1">
    <citation type="journal article" date="2018" name="Nat. Genet.">
        <title>Extensive intraspecific gene order and gene structural variations between Mo17 and other maize genomes.</title>
        <authorList>
            <person name="Sun S."/>
            <person name="Zhou Y."/>
            <person name="Chen J."/>
            <person name="Shi J."/>
            <person name="Zhao H."/>
            <person name="Zhao H."/>
            <person name="Song W."/>
            <person name="Zhang M."/>
            <person name="Cui Y."/>
            <person name="Dong X."/>
            <person name="Liu H."/>
            <person name="Ma X."/>
            <person name="Jiao Y."/>
            <person name="Wang B."/>
            <person name="Wei X."/>
            <person name="Stein J.C."/>
            <person name="Glaubitz J.C."/>
            <person name="Lu F."/>
            <person name="Yu G."/>
            <person name="Liang C."/>
            <person name="Fengler K."/>
            <person name="Li B."/>
            <person name="Rafalski A."/>
            <person name="Schnable P.S."/>
            <person name="Ware D.H."/>
            <person name="Buckler E.S."/>
            <person name="Lai J."/>
        </authorList>
    </citation>
    <scope>NUCLEOTIDE SEQUENCE [LARGE SCALE GENOMIC DNA]</scope>
    <source>
        <tissue evidence="2">Seedling</tissue>
    </source>
</reference>
<dbReference type="EMBL" id="NCVQ01000003">
    <property type="protein sequence ID" value="PWZ40598.1"/>
    <property type="molecule type" value="Genomic_DNA"/>
</dbReference>
<gene>
    <name evidence="2" type="ORF">Zm00014a_011708</name>
</gene>
<organism evidence="2">
    <name type="scientific">Zea mays</name>
    <name type="common">Maize</name>
    <dbReference type="NCBI Taxonomy" id="4577"/>
    <lineage>
        <taxon>Eukaryota</taxon>
        <taxon>Viridiplantae</taxon>
        <taxon>Streptophyta</taxon>
        <taxon>Embryophyta</taxon>
        <taxon>Tracheophyta</taxon>
        <taxon>Spermatophyta</taxon>
        <taxon>Magnoliopsida</taxon>
        <taxon>Liliopsida</taxon>
        <taxon>Poales</taxon>
        <taxon>Poaceae</taxon>
        <taxon>PACMAD clade</taxon>
        <taxon>Panicoideae</taxon>
        <taxon>Andropogonodae</taxon>
        <taxon>Andropogoneae</taxon>
        <taxon>Tripsacinae</taxon>
        <taxon>Zea</taxon>
    </lineage>
</organism>
<feature type="non-terminal residue" evidence="2">
    <location>
        <position position="1"/>
    </location>
</feature>
<proteinExistence type="predicted"/>